<name>A0A0F6RAM4_9ROSI</name>
<protein>
    <recommendedName>
        <fullName evidence="5">Pathogenesis-related protein 1</fullName>
    </recommendedName>
</protein>
<evidence type="ECO:0000256" key="3">
    <source>
        <dbReference type="ARBA" id="ARBA00022821"/>
    </source>
</evidence>
<evidence type="ECO:0000256" key="5">
    <source>
        <dbReference type="ARBA" id="ARBA00073092"/>
    </source>
</evidence>
<dbReference type="Pfam" id="PF00188">
    <property type="entry name" value="CAP"/>
    <property type="match status" value="1"/>
</dbReference>
<dbReference type="GO" id="GO:0005576">
    <property type="term" value="C:extracellular region"/>
    <property type="evidence" value="ECO:0007669"/>
    <property type="project" value="InterPro"/>
</dbReference>
<dbReference type="InterPro" id="IPR018244">
    <property type="entry name" value="Allrgn_V5/Tpx1_CS"/>
</dbReference>
<dbReference type="EMBL" id="KP266541">
    <property type="protein sequence ID" value="AKE49475.1"/>
    <property type="molecule type" value="mRNA"/>
</dbReference>
<reference evidence="8" key="1">
    <citation type="submission" date="2014-12" db="EMBL/GenBank/DDBJ databases">
        <title>Cloning and Analysis NBS Resistance Genes from Embryogenic Callus in Dimocarpus longan Lour.</title>
        <authorList>
            <person name="Ye W."/>
            <person name="Lin Y."/>
            <person name="Lai Z."/>
        </authorList>
    </citation>
    <scope>NUCLEOTIDE SEQUENCE</scope>
</reference>
<dbReference type="SMART" id="SM00198">
    <property type="entry name" value="SCP"/>
    <property type="match status" value="1"/>
</dbReference>
<evidence type="ECO:0000256" key="2">
    <source>
        <dbReference type="ARBA" id="ARBA00022729"/>
    </source>
</evidence>
<feature type="domain" description="SCP" evidence="7">
    <location>
        <begin position="24"/>
        <end position="155"/>
    </location>
</feature>
<keyword evidence="3" id="KW-0611">Plant defense</keyword>
<keyword evidence="4" id="KW-1015">Disulfide bond</keyword>
<sequence>MDKISLAILCLIGLATLHLSYAQNTPQDYLRAHNAARAQVRVGPMRWDDRVAAYAKTYANQRRRDCRLVHSGGPYGENIAWSSGDMTGTAAVKLWVDEKPKYDYNSNTCVGGECRHYTQVVWRKSVRLGCAKVRCDNNRGTFITCNYDPPGNFINERPYSEVMYERPYSEVM</sequence>
<dbReference type="PROSITE" id="PS01010">
    <property type="entry name" value="CRISP_2"/>
    <property type="match status" value="1"/>
</dbReference>
<dbReference type="Gene3D" id="3.40.33.10">
    <property type="entry name" value="CAP"/>
    <property type="match status" value="1"/>
</dbReference>
<keyword evidence="2 6" id="KW-0732">Signal</keyword>
<dbReference type="CDD" id="cd05381">
    <property type="entry name" value="CAP_PR-1"/>
    <property type="match status" value="1"/>
</dbReference>
<dbReference type="AlphaFoldDB" id="A0A0F6RAM4"/>
<dbReference type="PANTHER" id="PTHR10334">
    <property type="entry name" value="CYSTEINE-RICH SECRETORY PROTEIN-RELATED"/>
    <property type="match status" value="1"/>
</dbReference>
<feature type="signal peptide" evidence="6">
    <location>
        <begin position="1"/>
        <end position="22"/>
    </location>
</feature>
<dbReference type="PRINTS" id="PR00837">
    <property type="entry name" value="V5TPXLIKE"/>
</dbReference>
<dbReference type="InterPro" id="IPR035940">
    <property type="entry name" value="CAP_sf"/>
</dbReference>
<organism evidence="8">
    <name type="scientific">Dimocarpus longan</name>
    <dbReference type="NCBI Taxonomy" id="128017"/>
    <lineage>
        <taxon>Eukaryota</taxon>
        <taxon>Viridiplantae</taxon>
        <taxon>Streptophyta</taxon>
        <taxon>Embryophyta</taxon>
        <taxon>Tracheophyta</taxon>
        <taxon>Spermatophyta</taxon>
        <taxon>Magnoliopsida</taxon>
        <taxon>eudicotyledons</taxon>
        <taxon>Gunneridae</taxon>
        <taxon>Pentapetalae</taxon>
        <taxon>rosids</taxon>
        <taxon>malvids</taxon>
        <taxon>Sapindales</taxon>
        <taxon>Sapindaceae</taxon>
        <taxon>Dimocarpus</taxon>
    </lineage>
</organism>
<dbReference type="PROSITE" id="PS01009">
    <property type="entry name" value="CRISP_1"/>
    <property type="match status" value="1"/>
</dbReference>
<evidence type="ECO:0000256" key="6">
    <source>
        <dbReference type="SAM" id="SignalP"/>
    </source>
</evidence>
<dbReference type="SUPFAM" id="SSF55797">
    <property type="entry name" value="PR-1-like"/>
    <property type="match status" value="1"/>
</dbReference>
<dbReference type="InterPro" id="IPR001283">
    <property type="entry name" value="CRISP-related"/>
</dbReference>
<proteinExistence type="evidence at transcript level"/>
<comment type="similarity">
    <text evidence="1">Belongs to the CRISP family.</text>
</comment>
<evidence type="ECO:0000313" key="8">
    <source>
        <dbReference type="EMBL" id="AKE49475.1"/>
    </source>
</evidence>
<evidence type="ECO:0000259" key="7">
    <source>
        <dbReference type="SMART" id="SM00198"/>
    </source>
</evidence>
<dbReference type="FunFam" id="3.40.33.10:FF:000006">
    <property type="entry name" value="Putative pathogenesis-related protein 1"/>
    <property type="match status" value="1"/>
</dbReference>
<dbReference type="InterPro" id="IPR014044">
    <property type="entry name" value="CAP_dom"/>
</dbReference>
<accession>A0A0F6RAM4</accession>
<dbReference type="GO" id="GO:0098542">
    <property type="term" value="P:defense response to other organism"/>
    <property type="evidence" value="ECO:0007669"/>
    <property type="project" value="UniProtKB-ARBA"/>
</dbReference>
<evidence type="ECO:0000256" key="4">
    <source>
        <dbReference type="ARBA" id="ARBA00023157"/>
    </source>
</evidence>
<feature type="chain" id="PRO_5002509294" description="Pathogenesis-related protein 1" evidence="6">
    <location>
        <begin position="23"/>
        <end position="172"/>
    </location>
</feature>
<evidence type="ECO:0000256" key="1">
    <source>
        <dbReference type="ARBA" id="ARBA00009923"/>
    </source>
</evidence>